<feature type="region of interest" description="Disordered" evidence="1">
    <location>
        <begin position="158"/>
        <end position="205"/>
    </location>
</feature>
<sequence>MSLVLSLAIAIGPTPPPPPQRGAPEVEVIHARFEVDLIGRSRAVFALPAGPRVIKRFRWVPDPDSPGPAWRAARLRIAWEGDDPEGAAVDLPLGRFVEPVEGRRDDPDGPVLANERPMPYRERARLVLDAEGPIRGSFRIDSGPVGPALQDRGYLHAEVVGEGGGPGPNPPPGEIGREGPGVSTPAVRYWYDRRPGPAPEAARGR</sequence>
<evidence type="ECO:0000313" key="2">
    <source>
        <dbReference type="EMBL" id="QDV33000.1"/>
    </source>
</evidence>
<evidence type="ECO:0000256" key="1">
    <source>
        <dbReference type="SAM" id="MobiDB-lite"/>
    </source>
</evidence>
<proteinExistence type="predicted"/>
<accession>A0A518GWM7</accession>
<reference evidence="2 3" key="1">
    <citation type="submission" date="2019-02" db="EMBL/GenBank/DDBJ databases">
        <title>Deep-cultivation of Planctomycetes and their phenomic and genomic characterization uncovers novel biology.</title>
        <authorList>
            <person name="Wiegand S."/>
            <person name="Jogler M."/>
            <person name="Boedeker C."/>
            <person name="Pinto D."/>
            <person name="Vollmers J."/>
            <person name="Rivas-Marin E."/>
            <person name="Kohn T."/>
            <person name="Peeters S.H."/>
            <person name="Heuer A."/>
            <person name="Rast P."/>
            <person name="Oberbeckmann S."/>
            <person name="Bunk B."/>
            <person name="Jeske O."/>
            <person name="Meyerdierks A."/>
            <person name="Storesund J.E."/>
            <person name="Kallscheuer N."/>
            <person name="Luecker S."/>
            <person name="Lage O.M."/>
            <person name="Pohl T."/>
            <person name="Merkel B.J."/>
            <person name="Hornburger P."/>
            <person name="Mueller R.-W."/>
            <person name="Bruemmer F."/>
            <person name="Labrenz M."/>
            <person name="Spormann A.M."/>
            <person name="Op den Camp H."/>
            <person name="Overmann J."/>
            <person name="Amann R."/>
            <person name="Jetten M.S.M."/>
            <person name="Mascher T."/>
            <person name="Medema M.H."/>
            <person name="Devos D.P."/>
            <person name="Kaster A.-K."/>
            <person name="Ovreas L."/>
            <person name="Rohde M."/>
            <person name="Galperin M.Y."/>
            <person name="Jogler C."/>
        </authorList>
    </citation>
    <scope>NUCLEOTIDE SEQUENCE [LARGE SCALE GENOMIC DNA]</scope>
    <source>
        <strain evidence="2 3">ElP</strain>
    </source>
</reference>
<name>A0A518GWM7_9BACT</name>
<dbReference type="RefSeq" id="WP_145267427.1">
    <property type="nucleotide sequence ID" value="NZ_CP036426.1"/>
</dbReference>
<keyword evidence="3" id="KW-1185">Reference proteome</keyword>
<gene>
    <name evidence="2" type="ORF">ElP_08420</name>
</gene>
<dbReference type="Gene3D" id="2.60.120.1390">
    <property type="match status" value="1"/>
</dbReference>
<dbReference type="OrthoDB" id="2518538at2"/>
<dbReference type="EMBL" id="CP036426">
    <property type="protein sequence ID" value="QDV33000.1"/>
    <property type="molecule type" value="Genomic_DNA"/>
</dbReference>
<evidence type="ECO:0000313" key="3">
    <source>
        <dbReference type="Proteomes" id="UP000317835"/>
    </source>
</evidence>
<dbReference type="AlphaFoldDB" id="A0A518GWM7"/>
<organism evidence="2 3">
    <name type="scientific">Tautonia plasticadhaerens</name>
    <dbReference type="NCBI Taxonomy" id="2527974"/>
    <lineage>
        <taxon>Bacteria</taxon>
        <taxon>Pseudomonadati</taxon>
        <taxon>Planctomycetota</taxon>
        <taxon>Planctomycetia</taxon>
        <taxon>Isosphaerales</taxon>
        <taxon>Isosphaeraceae</taxon>
        <taxon>Tautonia</taxon>
    </lineage>
</organism>
<dbReference type="Proteomes" id="UP000317835">
    <property type="component" value="Chromosome"/>
</dbReference>
<protein>
    <submittedName>
        <fullName evidence="2">Uncharacterized protein</fullName>
    </submittedName>
</protein>
<dbReference type="KEGG" id="tpla:ElP_08420"/>